<accession>A0A6G6AHL6</accession>
<dbReference type="Proteomes" id="UP000500872">
    <property type="component" value="Segment"/>
</dbReference>
<evidence type="ECO:0000313" key="1">
    <source>
        <dbReference type="EMBL" id="QID21157.1"/>
    </source>
</evidence>
<organism evidence="1 2">
    <name type="scientific">African swine fever virus</name>
    <name type="common">ASFV</name>
    <dbReference type="NCBI Taxonomy" id="10497"/>
    <lineage>
        <taxon>Viruses</taxon>
        <taxon>Varidnaviria</taxon>
        <taxon>Bamfordvirae</taxon>
        <taxon>Nucleocytoviricota</taxon>
        <taxon>Pokkesviricetes</taxon>
        <taxon>Asfuvirales</taxon>
        <taxon>Asfarviridae</taxon>
        <taxon>Asfivirus</taxon>
        <taxon>Asfivirus haemorrhagiae</taxon>
    </lineage>
</organism>
<proteinExistence type="predicted"/>
<sequence>MLKSLLTLILCGVLLTLSILWLITYHVELIEAIDDFYD</sequence>
<dbReference type="EMBL" id="MN913970">
    <property type="protein sequence ID" value="QID21157.1"/>
    <property type="molecule type" value="Genomic_DNA"/>
</dbReference>
<organismHost>
    <name type="scientific">Potamochoerus larvatus</name>
    <name type="common">Bushpig</name>
    <dbReference type="NCBI Taxonomy" id="273792"/>
</organismHost>
<reference evidence="2" key="1">
    <citation type="submission" date="2020-01" db="EMBL/GenBank/DDBJ databases">
        <authorList>
            <person name="Chastagner A."/>
            <person name="Le Potier M.-F."/>
            <person name="Pereira de Oliveira R."/>
        </authorList>
    </citation>
    <scope>NUCLEOTIDE SEQUENCE [LARGE SCALE GENOMIC DNA]</scope>
    <source>
        <strain evidence="2">Liv13/33</strain>
    </source>
</reference>
<evidence type="ECO:0000313" key="2">
    <source>
        <dbReference type="Proteomes" id="UP000500872"/>
    </source>
</evidence>
<organismHost>
    <name type="scientific">Phacochoerus africanus</name>
    <name type="common">Warthog</name>
    <dbReference type="NCBI Taxonomy" id="41426"/>
</organismHost>
<protein>
    <submittedName>
        <fullName evidence="1">Uncharacterized protein</fullName>
    </submittedName>
</protein>
<organismHost>
    <name type="scientific">Ornithodoros moubata</name>
    <name type="common">Soft tick</name>
    <name type="synonym">Argasid tick</name>
    <dbReference type="NCBI Taxonomy" id="6938"/>
</organismHost>
<organismHost>
    <name type="scientific">Ornithodoros</name>
    <name type="common">relapsing fever ticks</name>
    <dbReference type="NCBI Taxonomy" id="6937"/>
</organismHost>
<name>A0A6G6AHL6_ASF</name>
<organismHost>
    <name type="scientific">Sus scrofa</name>
    <name type="common">Pig</name>
    <dbReference type="NCBI Taxonomy" id="9823"/>
</organismHost>
<organismHost>
    <name type="scientific">Phacochoerus aethiopicus</name>
    <name type="common">Warthog</name>
    <dbReference type="NCBI Taxonomy" id="85517"/>
</organismHost>